<dbReference type="Proteomes" id="UP000245626">
    <property type="component" value="Unassembled WGS sequence"/>
</dbReference>
<organism evidence="1 2">
    <name type="scientific">Violaceomyces palustris</name>
    <dbReference type="NCBI Taxonomy" id="1673888"/>
    <lineage>
        <taxon>Eukaryota</taxon>
        <taxon>Fungi</taxon>
        <taxon>Dikarya</taxon>
        <taxon>Basidiomycota</taxon>
        <taxon>Ustilaginomycotina</taxon>
        <taxon>Ustilaginomycetes</taxon>
        <taxon>Violaceomycetales</taxon>
        <taxon>Violaceomycetaceae</taxon>
        <taxon>Violaceomyces</taxon>
    </lineage>
</organism>
<proteinExistence type="predicted"/>
<sequence>MISEKVPDQAEAIPQATTTHGYKPLEETAKWKITPQSFTDDEKNDFGTKREDRIGYLEGLRGLLAFEVLLWTFFRILSPAMVTDTDLDGTRPASFVQTSPEWQSVLRKVLSPLFWDGTLQATFFFVLSGRVVSQTFVERRTATTLAGAAFRRPIRLLIPVSVALALTSILVATGSFSAAQTFSKRVGNAFAQPPPIWESTIQYFYTLVGYFFDTSDSMITTGMLFFQPRGIIWFIPRVFMESYTIYTFSYLLPFTVTKWKFIFLGVFTLALWWIGSFGWYSLTGLTLTELVVVYDLPSLARQGICLPLPRFVSRWRSNLTLSTYIPPVTLLGLGTLLKYLWATKFYDQRNDEIVWHASQTTGGFNTGFEVTETAYPRLDDWFLVAGSFYLLEMGPGLVRRLFDNPILKHLGRISFSLFLVSGMIIMSLGPLIQNHLFVSQGWRNESGILGVCFVSLVPLCLISAEIFHRLIDEPSCLFARFMFKWMKED</sequence>
<accession>A0ACD0P4R0</accession>
<reference evidence="1 2" key="1">
    <citation type="journal article" date="2018" name="Mol. Biol. Evol.">
        <title>Broad Genomic Sampling Reveals a Smut Pathogenic Ancestry of the Fungal Clade Ustilaginomycotina.</title>
        <authorList>
            <person name="Kijpornyongpan T."/>
            <person name="Mondo S.J."/>
            <person name="Barry K."/>
            <person name="Sandor L."/>
            <person name="Lee J."/>
            <person name="Lipzen A."/>
            <person name="Pangilinan J."/>
            <person name="LaButti K."/>
            <person name="Hainaut M."/>
            <person name="Henrissat B."/>
            <person name="Grigoriev I.V."/>
            <person name="Spatafora J.W."/>
            <person name="Aime M.C."/>
        </authorList>
    </citation>
    <scope>NUCLEOTIDE SEQUENCE [LARGE SCALE GENOMIC DNA]</scope>
    <source>
        <strain evidence="1 2">SA 807</strain>
    </source>
</reference>
<evidence type="ECO:0000313" key="1">
    <source>
        <dbReference type="EMBL" id="PWN53095.1"/>
    </source>
</evidence>
<name>A0ACD0P4R0_9BASI</name>
<evidence type="ECO:0000313" key="2">
    <source>
        <dbReference type="Proteomes" id="UP000245626"/>
    </source>
</evidence>
<gene>
    <name evidence="1" type="ORF">IE53DRAFT_400805</name>
</gene>
<protein>
    <submittedName>
        <fullName evidence="1">Uncharacterized protein</fullName>
    </submittedName>
</protein>
<keyword evidence="2" id="KW-1185">Reference proteome</keyword>
<dbReference type="EMBL" id="KZ819742">
    <property type="protein sequence ID" value="PWN53095.1"/>
    <property type="molecule type" value="Genomic_DNA"/>
</dbReference>